<dbReference type="PANTHER" id="PTHR43459">
    <property type="entry name" value="ENOYL-COA HYDRATASE"/>
    <property type="match status" value="1"/>
</dbReference>
<dbReference type="PANTHER" id="PTHR43459:SF1">
    <property type="entry name" value="EG:BACN32G11.4 PROTEIN"/>
    <property type="match status" value="1"/>
</dbReference>
<dbReference type="PROSITE" id="PS00166">
    <property type="entry name" value="ENOYL_COA_HYDRATASE"/>
    <property type="match status" value="1"/>
</dbReference>
<protein>
    <submittedName>
        <fullName evidence="2">Enoyl-CoA hydratase/carnithine racemase</fullName>
    </submittedName>
</protein>
<dbReference type="InterPro" id="IPR001753">
    <property type="entry name" value="Enoyl-CoA_hydra/iso"/>
</dbReference>
<keyword evidence="3" id="KW-1185">Reference proteome</keyword>
<dbReference type="InterPro" id="IPR018376">
    <property type="entry name" value="Enoyl-CoA_hyd/isom_CS"/>
</dbReference>
<dbReference type="AlphaFoldDB" id="A0A1G7NCM5"/>
<dbReference type="SUPFAM" id="SSF52096">
    <property type="entry name" value="ClpP/crotonase"/>
    <property type="match status" value="1"/>
</dbReference>
<dbReference type="Pfam" id="PF00378">
    <property type="entry name" value="ECH_1"/>
    <property type="match status" value="1"/>
</dbReference>
<dbReference type="OrthoDB" id="27846at2157"/>
<dbReference type="InterPro" id="IPR029045">
    <property type="entry name" value="ClpP/crotonase-like_dom_sf"/>
</dbReference>
<sequence length="259" mass="28168">MYEDVQYEASEGIATITIDRPDVLNAFREQTILELNAAIRDAREDDGVYTIVLTGADGAFCAGADTTEMPAWDEQAKEDYAGYLWGVQNVVRQLRAASKPSIAAVAGPAVGAGCDFGLACDMRVVGPDAFFREGFVRVGLIPGDGGGWLLPRLIGESAAKQYLLTGRDIEPDDAVDLGLAVEEAEDPLAAAHDLAEELLGLPATAVQRTNDLVDSEQGFEDYCERAIEYQWDCVNDPEHHEAVAAFNENRDPEYDRDYS</sequence>
<evidence type="ECO:0000313" key="3">
    <source>
        <dbReference type="Proteomes" id="UP000199076"/>
    </source>
</evidence>
<dbReference type="GO" id="GO:0003824">
    <property type="term" value="F:catalytic activity"/>
    <property type="evidence" value="ECO:0007669"/>
    <property type="project" value="InterPro"/>
</dbReference>
<accession>A0A1G7NCM5</accession>
<dbReference type="RefSeq" id="WP_092692632.1">
    <property type="nucleotide sequence ID" value="NZ_FNBK01000008.1"/>
</dbReference>
<dbReference type="STRING" id="660518.SAMN05216218_108247"/>
<dbReference type="CDD" id="cd06558">
    <property type="entry name" value="crotonase-like"/>
    <property type="match status" value="1"/>
</dbReference>
<evidence type="ECO:0000256" key="1">
    <source>
        <dbReference type="RuleBase" id="RU003707"/>
    </source>
</evidence>
<proteinExistence type="inferred from homology"/>
<name>A0A1G7NCM5_9EURY</name>
<dbReference type="EMBL" id="FNBK01000008">
    <property type="protein sequence ID" value="SDF71060.1"/>
    <property type="molecule type" value="Genomic_DNA"/>
</dbReference>
<dbReference type="Gene3D" id="3.90.226.10">
    <property type="entry name" value="2-enoyl-CoA Hydratase, Chain A, domain 1"/>
    <property type="match status" value="1"/>
</dbReference>
<comment type="similarity">
    <text evidence="1">Belongs to the enoyl-CoA hydratase/isomerase family.</text>
</comment>
<organism evidence="2 3">
    <name type="scientific">Halorientalis regularis</name>
    <dbReference type="NCBI Taxonomy" id="660518"/>
    <lineage>
        <taxon>Archaea</taxon>
        <taxon>Methanobacteriati</taxon>
        <taxon>Methanobacteriota</taxon>
        <taxon>Stenosarchaea group</taxon>
        <taxon>Halobacteria</taxon>
        <taxon>Halobacteriales</taxon>
        <taxon>Haloarculaceae</taxon>
        <taxon>Halorientalis</taxon>
    </lineage>
</organism>
<reference evidence="3" key="1">
    <citation type="submission" date="2016-10" db="EMBL/GenBank/DDBJ databases">
        <authorList>
            <person name="Varghese N."/>
            <person name="Submissions S."/>
        </authorList>
    </citation>
    <scope>NUCLEOTIDE SEQUENCE [LARGE SCALE GENOMIC DNA]</scope>
    <source>
        <strain evidence="3">IBRC-M 10760</strain>
    </source>
</reference>
<evidence type="ECO:0000313" key="2">
    <source>
        <dbReference type="EMBL" id="SDF71060.1"/>
    </source>
</evidence>
<dbReference type="Proteomes" id="UP000199076">
    <property type="component" value="Unassembled WGS sequence"/>
</dbReference>
<gene>
    <name evidence="2" type="ORF">SAMN05216218_108247</name>
</gene>